<proteinExistence type="predicted"/>
<dbReference type="AlphaFoldDB" id="A0A5N8VIT2"/>
<dbReference type="InterPro" id="IPR041664">
    <property type="entry name" value="AAA_16"/>
</dbReference>
<keyword evidence="3" id="KW-1185">Reference proteome</keyword>
<sequence length="366" mass="40719">MTGPVQNDAHDGVQDNPYGVYVPGSRDSLPWLPPPLLDDHPLVPWAEESHAGQWVDVDHALDQVKQFEQCLRRLPEMILPKVDTGHLVVVTGPVGMGKTTLIHRCVHLARQHLEYFRQQPRAGAGRAGVIQPPTPYVAMTGGYDNRANGISTDARGQFASTQDINTALRNKIVDELGDQFPEKSLQRVRDEEEVHEAFRLLSRLLAQQDALLLVLVPHMDWRDDMGSVRTDFLRTCLKHARSRIVLFVEVCHHDPDRAHEVVDEIWPNSALTHLKLGSLTSEDTVKFSQAARGEHPDPDAPVHSGEWLTSDVRQLRKAYFSIAEERRRTGGEVRVAAADLGTPVLDVSAMARNPAAAAGRPVPRQP</sequence>
<accession>A0A5N8VIT2</accession>
<dbReference type="Proteomes" id="UP000325849">
    <property type="component" value="Unassembled WGS sequence"/>
</dbReference>
<gene>
    <name evidence="2" type="ORF">FNH09_22985</name>
</gene>
<feature type="non-terminal residue" evidence="2">
    <location>
        <position position="366"/>
    </location>
</feature>
<protein>
    <submittedName>
        <fullName evidence="2">ATP-binding protein</fullName>
    </submittedName>
</protein>
<comment type="caution">
    <text evidence="2">The sequence shown here is derived from an EMBL/GenBank/DDBJ whole genome shotgun (WGS) entry which is preliminary data.</text>
</comment>
<dbReference type="GO" id="GO:0005524">
    <property type="term" value="F:ATP binding"/>
    <property type="evidence" value="ECO:0007669"/>
    <property type="project" value="UniProtKB-KW"/>
</dbReference>
<evidence type="ECO:0000259" key="1">
    <source>
        <dbReference type="Pfam" id="PF13191"/>
    </source>
</evidence>
<name>A0A5N8VIT2_9ACTN</name>
<dbReference type="OrthoDB" id="4176703at2"/>
<dbReference type="RefSeq" id="WP_152891002.1">
    <property type="nucleotide sequence ID" value="NZ_VJZD01000096.1"/>
</dbReference>
<keyword evidence="2" id="KW-0067">ATP-binding</keyword>
<evidence type="ECO:0000313" key="2">
    <source>
        <dbReference type="EMBL" id="MPY34004.1"/>
    </source>
</evidence>
<evidence type="ECO:0000313" key="3">
    <source>
        <dbReference type="Proteomes" id="UP000325849"/>
    </source>
</evidence>
<reference evidence="2 3" key="1">
    <citation type="submission" date="2019-07" db="EMBL/GenBank/DDBJ databases">
        <title>New species of Amycolatopsis and Streptomyces.</title>
        <authorList>
            <person name="Duangmal K."/>
            <person name="Teo W.F.A."/>
            <person name="Lipun K."/>
        </authorList>
    </citation>
    <scope>NUCLEOTIDE SEQUENCE [LARGE SCALE GENOMIC DNA]</scope>
    <source>
        <strain evidence="2 3">NBRC 109810</strain>
    </source>
</reference>
<organism evidence="2 3">
    <name type="scientific">Streptomyces adustus</name>
    <dbReference type="NCBI Taxonomy" id="1609272"/>
    <lineage>
        <taxon>Bacteria</taxon>
        <taxon>Bacillati</taxon>
        <taxon>Actinomycetota</taxon>
        <taxon>Actinomycetes</taxon>
        <taxon>Kitasatosporales</taxon>
        <taxon>Streptomycetaceae</taxon>
        <taxon>Streptomyces</taxon>
    </lineage>
</organism>
<dbReference type="SUPFAM" id="SSF52540">
    <property type="entry name" value="P-loop containing nucleoside triphosphate hydrolases"/>
    <property type="match status" value="1"/>
</dbReference>
<keyword evidence="2" id="KW-0547">Nucleotide-binding</keyword>
<dbReference type="InterPro" id="IPR027417">
    <property type="entry name" value="P-loop_NTPase"/>
</dbReference>
<feature type="domain" description="Orc1-like AAA ATPase" evidence="1">
    <location>
        <begin position="83"/>
        <end position="236"/>
    </location>
</feature>
<dbReference type="Gene3D" id="3.40.50.300">
    <property type="entry name" value="P-loop containing nucleotide triphosphate hydrolases"/>
    <property type="match status" value="1"/>
</dbReference>
<dbReference type="EMBL" id="VJZD01000096">
    <property type="protein sequence ID" value="MPY34004.1"/>
    <property type="molecule type" value="Genomic_DNA"/>
</dbReference>
<dbReference type="Pfam" id="PF13191">
    <property type="entry name" value="AAA_16"/>
    <property type="match status" value="1"/>
</dbReference>